<dbReference type="AlphaFoldDB" id="A0A4P6Q8M1"/>
<dbReference type="GeneID" id="39493920"/>
<evidence type="ECO:0000256" key="1">
    <source>
        <dbReference type="SAM" id="MobiDB-lite"/>
    </source>
</evidence>
<dbReference type="OrthoDB" id="3691787at2"/>
<geneLocation type="plasmid" evidence="3">
    <name>phim2</name>
</geneLocation>
<dbReference type="RefSeq" id="WP_131102992.1">
    <property type="nucleotide sequence ID" value="NZ_CP036456.1"/>
</dbReference>
<sequence length="93" mass="9574">MDEMTVRDLIATLQAAAEEAGAGLDAPVRLAQSPSWPFEYSVGRVGVAEIDPAPSTGSEPGVAEDEEPPGVVYIGEGAQLGHLPGVASEALDW</sequence>
<keyword evidence="3" id="KW-1185">Reference proteome</keyword>
<name>A0A4P6Q8M1_9ACTN</name>
<dbReference type="KEGG" id="strr:EKD16_25450"/>
<accession>A0A4P6Q8M1</accession>
<feature type="region of interest" description="Disordered" evidence="1">
    <location>
        <begin position="50"/>
        <end position="69"/>
    </location>
</feature>
<evidence type="ECO:0000313" key="2">
    <source>
        <dbReference type="EMBL" id="QBI56830.1"/>
    </source>
</evidence>
<gene>
    <name evidence="2" type="ORF">EKD16_25450</name>
</gene>
<protein>
    <submittedName>
        <fullName evidence="2">Uncharacterized protein</fullName>
    </submittedName>
</protein>
<proteinExistence type="predicted"/>
<reference evidence="2 3" key="1">
    <citation type="submission" date="2019-02" db="EMBL/GenBank/DDBJ databases">
        <authorList>
            <person name="Khodamoradi S."/>
            <person name="Hahnke R.L."/>
            <person name="Kaempfer P."/>
            <person name="Schumann P."/>
            <person name="Rohde M."/>
            <person name="Steinert M."/>
            <person name="Luzhetskyy A."/>
            <person name="Wink J."/>
            <person name="Ruckert C."/>
        </authorList>
    </citation>
    <scope>NUCLEOTIDE SEQUENCE [LARGE SCALE GENOMIC DNA]</scope>
    <source>
        <strain evidence="2 3">M2</strain>
        <plasmid evidence="3">phim2</plasmid>
    </source>
</reference>
<dbReference type="Proteomes" id="UP000292235">
    <property type="component" value="Plasmid phiM2"/>
</dbReference>
<organism evidence="2 3">
    <name type="scientific">Streptomonospora litoralis</name>
    <dbReference type="NCBI Taxonomy" id="2498135"/>
    <lineage>
        <taxon>Bacteria</taxon>
        <taxon>Bacillati</taxon>
        <taxon>Actinomycetota</taxon>
        <taxon>Actinomycetes</taxon>
        <taxon>Streptosporangiales</taxon>
        <taxon>Nocardiopsidaceae</taxon>
        <taxon>Streptomonospora</taxon>
    </lineage>
</organism>
<keyword evidence="2" id="KW-0614">Plasmid</keyword>
<evidence type="ECO:0000313" key="3">
    <source>
        <dbReference type="Proteomes" id="UP000292235"/>
    </source>
</evidence>
<dbReference type="EMBL" id="CP036456">
    <property type="protein sequence ID" value="QBI56830.1"/>
    <property type="molecule type" value="Genomic_DNA"/>
</dbReference>